<comment type="caution">
    <text evidence="1">The sequence shown here is derived from an EMBL/GenBank/DDBJ whole genome shotgun (WGS) entry which is preliminary data.</text>
</comment>
<protein>
    <recommendedName>
        <fullName evidence="3">GpE family phage tail protein</fullName>
    </recommendedName>
</protein>
<keyword evidence="2" id="KW-1185">Reference proteome</keyword>
<dbReference type="EMBL" id="JALHAT010000003">
    <property type="protein sequence ID" value="MCJ1959634.1"/>
    <property type="molecule type" value="Genomic_DNA"/>
</dbReference>
<name>A0ABT0A8V0_9SPHN</name>
<reference evidence="1" key="1">
    <citation type="submission" date="2022-03" db="EMBL/GenBank/DDBJ databases">
        <title>Identification of a novel bacterium isolated from mangrove sediments.</title>
        <authorList>
            <person name="Pan X."/>
        </authorList>
    </citation>
    <scope>NUCLEOTIDE SEQUENCE</scope>
    <source>
        <strain evidence="1">B2637</strain>
    </source>
</reference>
<accession>A0ABT0A8V0</accession>
<organism evidence="1 2">
    <name type="scientific">Novosphingobium mangrovi</name>
    <name type="common">ex Hu et al. 2023</name>
    <dbReference type="NCBI Taxonomy" id="2930094"/>
    <lineage>
        <taxon>Bacteria</taxon>
        <taxon>Pseudomonadati</taxon>
        <taxon>Pseudomonadota</taxon>
        <taxon>Alphaproteobacteria</taxon>
        <taxon>Sphingomonadales</taxon>
        <taxon>Sphingomonadaceae</taxon>
        <taxon>Novosphingobium</taxon>
    </lineage>
</organism>
<evidence type="ECO:0000313" key="1">
    <source>
        <dbReference type="EMBL" id="MCJ1959634.1"/>
    </source>
</evidence>
<gene>
    <name evidence="1" type="ORF">MTR65_02925</name>
</gene>
<sequence>MQDMDLAELALWNNLAIERWNTMNRVK</sequence>
<evidence type="ECO:0008006" key="3">
    <source>
        <dbReference type="Google" id="ProtNLM"/>
    </source>
</evidence>
<dbReference type="Proteomes" id="UP001162802">
    <property type="component" value="Unassembled WGS sequence"/>
</dbReference>
<proteinExistence type="predicted"/>
<evidence type="ECO:0000313" key="2">
    <source>
        <dbReference type="Proteomes" id="UP001162802"/>
    </source>
</evidence>